<dbReference type="Proteomes" id="UP000714275">
    <property type="component" value="Unassembled WGS sequence"/>
</dbReference>
<evidence type="ECO:0000313" key="2">
    <source>
        <dbReference type="EMBL" id="KAG1780067.1"/>
    </source>
</evidence>
<dbReference type="GO" id="GO:0019888">
    <property type="term" value="F:protein phosphatase regulator activity"/>
    <property type="evidence" value="ECO:0007669"/>
    <property type="project" value="TreeGrafter"/>
</dbReference>
<dbReference type="GO" id="GO:0005634">
    <property type="term" value="C:nucleus"/>
    <property type="evidence" value="ECO:0007669"/>
    <property type="project" value="TreeGrafter"/>
</dbReference>
<dbReference type="InterPro" id="IPR051023">
    <property type="entry name" value="PP2A_Regulatory_Subunit_A"/>
</dbReference>
<dbReference type="GO" id="GO:0005829">
    <property type="term" value="C:cytosol"/>
    <property type="evidence" value="ECO:0007669"/>
    <property type="project" value="TreeGrafter"/>
</dbReference>
<reference evidence="2" key="1">
    <citation type="journal article" date="2020" name="New Phytol.">
        <title>Comparative genomics reveals dynamic genome evolution in host specialist ectomycorrhizal fungi.</title>
        <authorList>
            <person name="Lofgren L.A."/>
            <person name="Nguyen N.H."/>
            <person name="Vilgalys R."/>
            <person name="Ruytinx J."/>
            <person name="Liao H.L."/>
            <person name="Branco S."/>
            <person name="Kuo A."/>
            <person name="LaButti K."/>
            <person name="Lipzen A."/>
            <person name="Andreopoulos W."/>
            <person name="Pangilinan J."/>
            <person name="Riley R."/>
            <person name="Hundley H."/>
            <person name="Na H."/>
            <person name="Barry K."/>
            <person name="Grigoriev I.V."/>
            <person name="Stajich J.E."/>
            <person name="Kennedy P.G."/>
        </authorList>
    </citation>
    <scope>NUCLEOTIDE SEQUENCE</scope>
    <source>
        <strain evidence="2">DOB743</strain>
    </source>
</reference>
<sequence length="101" mass="11296">MTAAESIAKIAEVLSTPQIEEFYIPLLKRLSQGKWFTSRTSSAALYPPFYSKVLWSIQEDLQKGFATLGADDTPMVRRAAAKWLGVRDIYPVSVPIETLAF</sequence>
<organism evidence="2 3">
    <name type="scientific">Suillus placidus</name>
    <dbReference type="NCBI Taxonomy" id="48579"/>
    <lineage>
        <taxon>Eukaryota</taxon>
        <taxon>Fungi</taxon>
        <taxon>Dikarya</taxon>
        <taxon>Basidiomycota</taxon>
        <taxon>Agaricomycotina</taxon>
        <taxon>Agaricomycetes</taxon>
        <taxon>Agaricomycetidae</taxon>
        <taxon>Boletales</taxon>
        <taxon>Suillineae</taxon>
        <taxon>Suillaceae</taxon>
        <taxon>Suillus</taxon>
    </lineage>
</organism>
<evidence type="ECO:0000256" key="1">
    <source>
        <dbReference type="ARBA" id="ARBA00022737"/>
    </source>
</evidence>
<dbReference type="SUPFAM" id="SSF48371">
    <property type="entry name" value="ARM repeat"/>
    <property type="match status" value="1"/>
</dbReference>
<gene>
    <name evidence="2" type="ORF">EV702DRAFT_1194833</name>
</gene>
<dbReference type="InterPro" id="IPR016024">
    <property type="entry name" value="ARM-type_fold"/>
</dbReference>
<keyword evidence="1" id="KW-0677">Repeat</keyword>
<name>A0A9P7A0D0_9AGAM</name>
<proteinExistence type="predicted"/>
<evidence type="ECO:0000313" key="3">
    <source>
        <dbReference type="Proteomes" id="UP000714275"/>
    </source>
</evidence>
<comment type="caution">
    <text evidence="2">The sequence shown here is derived from an EMBL/GenBank/DDBJ whole genome shotgun (WGS) entry which is preliminary data.</text>
</comment>
<dbReference type="PANTHER" id="PTHR10648">
    <property type="entry name" value="SERINE/THREONINE-PROTEIN PHOSPHATASE PP2A 65 KDA REGULATORY SUBUNIT"/>
    <property type="match status" value="1"/>
</dbReference>
<protein>
    <submittedName>
        <fullName evidence="2">Uncharacterized protein</fullName>
    </submittedName>
</protein>
<dbReference type="InterPro" id="IPR011989">
    <property type="entry name" value="ARM-like"/>
</dbReference>
<dbReference type="AlphaFoldDB" id="A0A9P7A0D0"/>
<keyword evidence="3" id="KW-1185">Reference proteome</keyword>
<dbReference type="EMBL" id="JABBWD010000010">
    <property type="protein sequence ID" value="KAG1780067.1"/>
    <property type="molecule type" value="Genomic_DNA"/>
</dbReference>
<dbReference type="PANTHER" id="PTHR10648:SF4">
    <property type="entry name" value="PROTEIN PHOSPHATASE 2 (FORMERLY 2A), REGULATORY SUBUNIT A, BETA ISOFORM-RELATED"/>
    <property type="match status" value="1"/>
</dbReference>
<dbReference type="OrthoDB" id="2670130at2759"/>
<dbReference type="GO" id="GO:0000159">
    <property type="term" value="C:protein phosphatase type 2A complex"/>
    <property type="evidence" value="ECO:0007669"/>
    <property type="project" value="TreeGrafter"/>
</dbReference>
<accession>A0A9P7A0D0</accession>
<dbReference type="Gene3D" id="1.25.10.10">
    <property type="entry name" value="Leucine-rich Repeat Variant"/>
    <property type="match status" value="1"/>
</dbReference>